<evidence type="ECO:0000259" key="1">
    <source>
        <dbReference type="Pfam" id="PF01738"/>
    </source>
</evidence>
<keyword evidence="3" id="KW-1185">Reference proteome</keyword>
<dbReference type="RefSeq" id="XP_018070347.1">
    <property type="nucleotide sequence ID" value="XM_018211989.1"/>
</dbReference>
<dbReference type="EMBL" id="KQ947417">
    <property type="protein sequence ID" value="KUJ15992.1"/>
    <property type="molecule type" value="Genomic_DNA"/>
</dbReference>
<proteinExistence type="predicted"/>
<dbReference type="PANTHER" id="PTHR17630:SF44">
    <property type="entry name" value="PROTEIN AIM2"/>
    <property type="match status" value="1"/>
</dbReference>
<evidence type="ECO:0000313" key="2">
    <source>
        <dbReference type="EMBL" id="KUJ15992.1"/>
    </source>
</evidence>
<organism evidence="2 3">
    <name type="scientific">Mollisia scopiformis</name>
    <name type="common">Conifer needle endophyte fungus</name>
    <name type="synonym">Phialocephala scopiformis</name>
    <dbReference type="NCBI Taxonomy" id="149040"/>
    <lineage>
        <taxon>Eukaryota</taxon>
        <taxon>Fungi</taxon>
        <taxon>Dikarya</taxon>
        <taxon>Ascomycota</taxon>
        <taxon>Pezizomycotina</taxon>
        <taxon>Leotiomycetes</taxon>
        <taxon>Helotiales</taxon>
        <taxon>Mollisiaceae</taxon>
        <taxon>Mollisia</taxon>
    </lineage>
</organism>
<dbReference type="InParanoid" id="A0A194X870"/>
<dbReference type="OrthoDB" id="1393670at2759"/>
<dbReference type="GO" id="GO:0016787">
    <property type="term" value="F:hydrolase activity"/>
    <property type="evidence" value="ECO:0007669"/>
    <property type="project" value="UniProtKB-KW"/>
</dbReference>
<dbReference type="GeneID" id="28821715"/>
<dbReference type="Pfam" id="PF01738">
    <property type="entry name" value="DLH"/>
    <property type="match status" value="1"/>
</dbReference>
<keyword evidence="2" id="KW-0378">Hydrolase</keyword>
<dbReference type="InterPro" id="IPR002925">
    <property type="entry name" value="Dienelactn_hydro"/>
</dbReference>
<name>A0A194X870_MOLSC</name>
<dbReference type="Proteomes" id="UP000070700">
    <property type="component" value="Unassembled WGS sequence"/>
</dbReference>
<dbReference type="KEGG" id="psco:LY89DRAFT_648093"/>
<accession>A0A194X870</accession>
<feature type="domain" description="Dienelactone hydrolase" evidence="1">
    <location>
        <begin position="58"/>
        <end position="257"/>
    </location>
</feature>
<reference evidence="2 3" key="1">
    <citation type="submission" date="2015-10" db="EMBL/GenBank/DDBJ databases">
        <title>Full genome of DAOMC 229536 Phialocephala scopiformis, a fungal endophyte of spruce producing the potent anti-insectan compound rugulosin.</title>
        <authorList>
            <consortium name="DOE Joint Genome Institute"/>
            <person name="Walker A.K."/>
            <person name="Frasz S.L."/>
            <person name="Seifert K.A."/>
            <person name="Miller J.D."/>
            <person name="Mondo S.J."/>
            <person name="Labutti K."/>
            <person name="Lipzen A."/>
            <person name="Dockter R."/>
            <person name="Kennedy M."/>
            <person name="Grigoriev I.V."/>
            <person name="Spatafora J.W."/>
        </authorList>
    </citation>
    <scope>NUCLEOTIDE SEQUENCE [LARGE SCALE GENOMIC DNA]</scope>
    <source>
        <strain evidence="2 3">CBS 120377</strain>
    </source>
</reference>
<dbReference type="AlphaFoldDB" id="A0A194X870"/>
<protein>
    <submittedName>
        <fullName evidence="2">Alpha/beta-hydrolase</fullName>
    </submittedName>
</protein>
<dbReference type="SUPFAM" id="SSF53474">
    <property type="entry name" value="alpha/beta-Hydrolases"/>
    <property type="match status" value="1"/>
</dbReference>
<dbReference type="Gene3D" id="3.40.50.1820">
    <property type="entry name" value="alpha/beta hydrolase"/>
    <property type="match status" value="1"/>
</dbReference>
<sequence>MSKPASSYLAIPPGDHCLSGNIHTGETRGKIETIEEAPTYITSPHPGKGNGNILFYYPDVHGFYNNAMLLMDAFADAGYTVFGIDYFRDDPVWKHRKDKDDTTTDPDFDHAAWRTKHSTFAKATVPKWTKAIAETYGTSTTKYCCVGYCFGAPYSMDSLTASSFISAGAFAHPGSLTDEQFQNLGKPLLLSCAENDHAFPVEKRIRAQKILQEGGKKYQFQLFQGVSHGFAVRCDLEDPYERFVKEQSYRGIVEWFNFWLAQ</sequence>
<gene>
    <name evidence="2" type="ORF">LY89DRAFT_648093</name>
</gene>
<dbReference type="InterPro" id="IPR029058">
    <property type="entry name" value="AB_hydrolase_fold"/>
</dbReference>
<evidence type="ECO:0000313" key="3">
    <source>
        <dbReference type="Proteomes" id="UP000070700"/>
    </source>
</evidence>
<dbReference type="PANTHER" id="PTHR17630">
    <property type="entry name" value="DIENELACTONE HYDROLASE"/>
    <property type="match status" value="1"/>
</dbReference>